<keyword evidence="3" id="KW-1185">Reference proteome</keyword>
<dbReference type="Proteomes" id="UP000759537">
    <property type="component" value="Unassembled WGS sequence"/>
</dbReference>
<sequence>MSNGPKEAAPGICIASWYIFAWSSMLLTGGDCGPTVGNHLGIWLRGVCEFTAVHVLASGTSWMHVFPPHPRMTQSHGRPTRGNHDA</sequence>
<feature type="chain" id="PRO_5040356035" description="Secreted protein" evidence="1">
    <location>
        <begin position="33"/>
        <end position="86"/>
    </location>
</feature>
<accession>A0A9P5MQ22</accession>
<feature type="signal peptide" evidence="1">
    <location>
        <begin position="1"/>
        <end position="32"/>
    </location>
</feature>
<evidence type="ECO:0000313" key="3">
    <source>
        <dbReference type="Proteomes" id="UP000759537"/>
    </source>
</evidence>
<gene>
    <name evidence="2" type="ORF">DFH94DRAFT_124072</name>
</gene>
<name>A0A9P5MQ22_9AGAM</name>
<reference evidence="2" key="2">
    <citation type="journal article" date="2020" name="Nat. Commun.">
        <title>Large-scale genome sequencing of mycorrhizal fungi provides insights into the early evolution of symbiotic traits.</title>
        <authorList>
            <person name="Miyauchi S."/>
            <person name="Kiss E."/>
            <person name="Kuo A."/>
            <person name="Drula E."/>
            <person name="Kohler A."/>
            <person name="Sanchez-Garcia M."/>
            <person name="Morin E."/>
            <person name="Andreopoulos B."/>
            <person name="Barry K.W."/>
            <person name="Bonito G."/>
            <person name="Buee M."/>
            <person name="Carver A."/>
            <person name="Chen C."/>
            <person name="Cichocki N."/>
            <person name="Clum A."/>
            <person name="Culley D."/>
            <person name="Crous P.W."/>
            <person name="Fauchery L."/>
            <person name="Girlanda M."/>
            <person name="Hayes R.D."/>
            <person name="Keri Z."/>
            <person name="LaButti K."/>
            <person name="Lipzen A."/>
            <person name="Lombard V."/>
            <person name="Magnuson J."/>
            <person name="Maillard F."/>
            <person name="Murat C."/>
            <person name="Nolan M."/>
            <person name="Ohm R.A."/>
            <person name="Pangilinan J."/>
            <person name="Pereira M.F."/>
            <person name="Perotto S."/>
            <person name="Peter M."/>
            <person name="Pfister S."/>
            <person name="Riley R."/>
            <person name="Sitrit Y."/>
            <person name="Stielow J.B."/>
            <person name="Szollosi G."/>
            <person name="Zifcakova L."/>
            <person name="Stursova M."/>
            <person name="Spatafora J.W."/>
            <person name="Tedersoo L."/>
            <person name="Vaario L.M."/>
            <person name="Yamada A."/>
            <person name="Yan M."/>
            <person name="Wang P."/>
            <person name="Xu J."/>
            <person name="Bruns T."/>
            <person name="Baldrian P."/>
            <person name="Vilgalys R."/>
            <person name="Dunand C."/>
            <person name="Henrissat B."/>
            <person name="Grigoriev I.V."/>
            <person name="Hibbett D."/>
            <person name="Nagy L.G."/>
            <person name="Martin F.M."/>
        </authorList>
    </citation>
    <scope>NUCLEOTIDE SEQUENCE</scope>
    <source>
        <strain evidence="2">Prilba</strain>
    </source>
</reference>
<proteinExistence type="predicted"/>
<evidence type="ECO:0008006" key="4">
    <source>
        <dbReference type="Google" id="ProtNLM"/>
    </source>
</evidence>
<evidence type="ECO:0000313" key="2">
    <source>
        <dbReference type="EMBL" id="KAF8474323.1"/>
    </source>
</evidence>
<dbReference type="AlphaFoldDB" id="A0A9P5MQ22"/>
<organism evidence="2 3">
    <name type="scientific">Russula ochroleuca</name>
    <dbReference type="NCBI Taxonomy" id="152965"/>
    <lineage>
        <taxon>Eukaryota</taxon>
        <taxon>Fungi</taxon>
        <taxon>Dikarya</taxon>
        <taxon>Basidiomycota</taxon>
        <taxon>Agaricomycotina</taxon>
        <taxon>Agaricomycetes</taxon>
        <taxon>Russulales</taxon>
        <taxon>Russulaceae</taxon>
        <taxon>Russula</taxon>
    </lineage>
</organism>
<keyword evidence="1" id="KW-0732">Signal</keyword>
<comment type="caution">
    <text evidence="2">The sequence shown here is derived from an EMBL/GenBank/DDBJ whole genome shotgun (WGS) entry which is preliminary data.</text>
</comment>
<reference evidence="2" key="1">
    <citation type="submission" date="2019-10" db="EMBL/GenBank/DDBJ databases">
        <authorList>
            <consortium name="DOE Joint Genome Institute"/>
            <person name="Kuo A."/>
            <person name="Miyauchi S."/>
            <person name="Kiss E."/>
            <person name="Drula E."/>
            <person name="Kohler A."/>
            <person name="Sanchez-Garcia M."/>
            <person name="Andreopoulos B."/>
            <person name="Barry K.W."/>
            <person name="Bonito G."/>
            <person name="Buee M."/>
            <person name="Carver A."/>
            <person name="Chen C."/>
            <person name="Cichocki N."/>
            <person name="Clum A."/>
            <person name="Culley D."/>
            <person name="Crous P.W."/>
            <person name="Fauchery L."/>
            <person name="Girlanda M."/>
            <person name="Hayes R."/>
            <person name="Keri Z."/>
            <person name="LaButti K."/>
            <person name="Lipzen A."/>
            <person name="Lombard V."/>
            <person name="Magnuson J."/>
            <person name="Maillard F."/>
            <person name="Morin E."/>
            <person name="Murat C."/>
            <person name="Nolan M."/>
            <person name="Ohm R."/>
            <person name="Pangilinan J."/>
            <person name="Pereira M."/>
            <person name="Perotto S."/>
            <person name="Peter M."/>
            <person name="Riley R."/>
            <person name="Sitrit Y."/>
            <person name="Stielow B."/>
            <person name="Szollosi G."/>
            <person name="Zifcakova L."/>
            <person name="Stursova M."/>
            <person name="Spatafora J.W."/>
            <person name="Tedersoo L."/>
            <person name="Vaario L.-M."/>
            <person name="Yamada A."/>
            <person name="Yan M."/>
            <person name="Wang P."/>
            <person name="Xu J."/>
            <person name="Bruns T."/>
            <person name="Baldrian P."/>
            <person name="Vilgalys R."/>
            <person name="Henrissat B."/>
            <person name="Grigoriev I.V."/>
            <person name="Hibbett D."/>
            <person name="Nagy L.G."/>
            <person name="Martin F.M."/>
        </authorList>
    </citation>
    <scope>NUCLEOTIDE SEQUENCE</scope>
    <source>
        <strain evidence="2">Prilba</strain>
    </source>
</reference>
<protein>
    <recommendedName>
        <fullName evidence="4">Secreted protein</fullName>
    </recommendedName>
</protein>
<dbReference type="EMBL" id="WHVB01000017">
    <property type="protein sequence ID" value="KAF8474323.1"/>
    <property type="molecule type" value="Genomic_DNA"/>
</dbReference>
<evidence type="ECO:0000256" key="1">
    <source>
        <dbReference type="SAM" id="SignalP"/>
    </source>
</evidence>